<dbReference type="SUPFAM" id="SSF56300">
    <property type="entry name" value="Metallo-dependent phosphatases"/>
    <property type="match status" value="1"/>
</dbReference>
<dbReference type="InterPro" id="IPR004843">
    <property type="entry name" value="Calcineurin-like_PHP"/>
</dbReference>
<dbReference type="RefSeq" id="WP_369705007.1">
    <property type="nucleotide sequence ID" value="NZ_JBGEWD010000013.1"/>
</dbReference>
<dbReference type="PANTHER" id="PTHR43143">
    <property type="entry name" value="METALLOPHOSPHOESTERASE, CALCINEURIN SUPERFAMILY"/>
    <property type="match status" value="1"/>
</dbReference>
<feature type="domain" description="Calcineurin-like phosphoesterase" evidence="2">
    <location>
        <begin position="157"/>
        <end position="362"/>
    </location>
</feature>
<feature type="transmembrane region" description="Helical" evidence="1">
    <location>
        <begin position="436"/>
        <end position="454"/>
    </location>
</feature>
<dbReference type="PANTHER" id="PTHR43143:SF1">
    <property type="entry name" value="SERINE_THREONINE-PROTEIN PHOSPHATASE CPPED1"/>
    <property type="match status" value="1"/>
</dbReference>
<evidence type="ECO:0000256" key="1">
    <source>
        <dbReference type="SAM" id="Phobius"/>
    </source>
</evidence>
<dbReference type="EC" id="3.1.-.-" evidence="3"/>
<evidence type="ECO:0000313" key="3">
    <source>
        <dbReference type="EMBL" id="MEY8001112.1"/>
    </source>
</evidence>
<dbReference type="InterPro" id="IPR029052">
    <property type="entry name" value="Metallo-depent_PP-like"/>
</dbReference>
<evidence type="ECO:0000313" key="4">
    <source>
        <dbReference type="Proteomes" id="UP001564657"/>
    </source>
</evidence>
<feature type="transmembrane region" description="Helical" evidence="1">
    <location>
        <begin position="6"/>
        <end position="26"/>
    </location>
</feature>
<sequence>MKKFRINRLLFILILVICFGFLICSFRHFKVDKNFSSIPLNFNPSGSISSYVWNGSEVAIKGGFVKGKTIDNRTENLILRSISPTPEISIRANSKGNKTFYLRLENINPVDTNFSNIEKNQVKIIDSHTVALAISLKANEEKTIKAVPKDNTDGFEFVMLGDNRDGYQTFSQILDQINAIDPAFTVDDGDLVFGGEPHKYRLFYESVAKLKVPLYTTLGNHDIRENGRPTYTKLFGPPYYSFDYKNVHLVFLDSSRGFTEKVAIPEEQYKWLENDLKSAKGKLIFVFSHIPPSDPRKYVDANTLPNISDEERPGLIERIMNNYSQYKSLNHGFPDQAEAKRFENIMTKYHVHTVFLSHIHSYFSYIKDNVRYVISGGGGAELLTTNSYYHYLRVKVTNEDTYLEAIELPSPANKIQDRYIAAVQLFAKAIYKEYKTTVISILIIILSIIAWILWNTRNKWERGLLFWVKFLSQVFRTSITIYKQLKEDIFKKR</sequence>
<accession>A0ABV4BQQ2</accession>
<dbReference type="Pfam" id="PF00149">
    <property type="entry name" value="Metallophos"/>
    <property type="match status" value="1"/>
</dbReference>
<reference evidence="3 4" key="1">
    <citation type="submission" date="2024-08" db="EMBL/GenBank/DDBJ databases">
        <title>Clostridium lapicellarii sp. nov., and Clostridium renhuaiense sp. nov., two species isolated from the mud in a fermentation cellar used for producing sauce-flavour Chinese liquors.</title>
        <authorList>
            <person name="Yang F."/>
            <person name="Wang H."/>
            <person name="Chen L.Q."/>
            <person name="Zhou N."/>
            <person name="Lu J.J."/>
            <person name="Pu X.X."/>
            <person name="Wan B."/>
            <person name="Wang L."/>
            <person name="Liu S.J."/>
        </authorList>
    </citation>
    <scope>NUCLEOTIDE SEQUENCE [LARGE SCALE GENOMIC DNA]</scope>
    <source>
        <strain evidence="3 4">MT-5</strain>
    </source>
</reference>
<evidence type="ECO:0000259" key="2">
    <source>
        <dbReference type="Pfam" id="PF00149"/>
    </source>
</evidence>
<dbReference type="Proteomes" id="UP001564657">
    <property type="component" value="Unassembled WGS sequence"/>
</dbReference>
<name>A0ABV4BQQ2_9CLOT</name>
<dbReference type="InterPro" id="IPR051918">
    <property type="entry name" value="STPP_CPPED1"/>
</dbReference>
<dbReference type="GO" id="GO:0016787">
    <property type="term" value="F:hydrolase activity"/>
    <property type="evidence" value="ECO:0007669"/>
    <property type="project" value="UniProtKB-KW"/>
</dbReference>
<comment type="caution">
    <text evidence="3">The sequence shown here is derived from an EMBL/GenBank/DDBJ whole genome shotgun (WGS) entry which is preliminary data.</text>
</comment>
<dbReference type="Gene3D" id="3.60.21.10">
    <property type="match status" value="1"/>
</dbReference>
<keyword evidence="4" id="KW-1185">Reference proteome</keyword>
<keyword evidence="1" id="KW-0812">Transmembrane</keyword>
<gene>
    <name evidence="3" type="ORF">AB8U03_13100</name>
</gene>
<keyword evidence="1" id="KW-1133">Transmembrane helix</keyword>
<keyword evidence="3" id="KW-0378">Hydrolase</keyword>
<organism evidence="3 4">
    <name type="scientific">Clostridium moutaii</name>
    <dbReference type="NCBI Taxonomy" id="3240932"/>
    <lineage>
        <taxon>Bacteria</taxon>
        <taxon>Bacillati</taxon>
        <taxon>Bacillota</taxon>
        <taxon>Clostridia</taxon>
        <taxon>Eubacteriales</taxon>
        <taxon>Clostridiaceae</taxon>
        <taxon>Clostridium</taxon>
    </lineage>
</organism>
<protein>
    <submittedName>
        <fullName evidence="3">Metallophosphoesterase</fullName>
        <ecNumber evidence="3">3.1.-.-</ecNumber>
    </submittedName>
</protein>
<dbReference type="EMBL" id="JBGEWD010000013">
    <property type="protein sequence ID" value="MEY8001112.1"/>
    <property type="molecule type" value="Genomic_DNA"/>
</dbReference>
<keyword evidence="1" id="KW-0472">Membrane</keyword>
<proteinExistence type="predicted"/>